<keyword evidence="2" id="KW-1015">Disulfide bond</keyword>
<organism evidence="5 6">
    <name type="scientific">Mastacembelus armatus</name>
    <name type="common">zig-zag eel</name>
    <dbReference type="NCBI Taxonomy" id="205130"/>
    <lineage>
        <taxon>Eukaryota</taxon>
        <taxon>Metazoa</taxon>
        <taxon>Chordata</taxon>
        <taxon>Craniata</taxon>
        <taxon>Vertebrata</taxon>
        <taxon>Euteleostomi</taxon>
        <taxon>Actinopterygii</taxon>
        <taxon>Neopterygii</taxon>
        <taxon>Teleostei</taxon>
        <taxon>Neoteleostei</taxon>
        <taxon>Acanthomorphata</taxon>
        <taxon>Anabantaria</taxon>
        <taxon>Synbranchiformes</taxon>
        <taxon>Mastacembelidae</taxon>
        <taxon>Mastacembelus</taxon>
    </lineage>
</organism>
<dbReference type="Ensembl" id="ENSMAMT00000029374.2">
    <property type="protein sequence ID" value="ENSMAMP00000028632.2"/>
    <property type="gene ID" value="ENSMAMG00000017910.2"/>
</dbReference>
<proteinExistence type="inferred from homology"/>
<protein>
    <submittedName>
        <fullName evidence="5">Cystatin C (amyloid angiopathy and cerebral hemorrhage)</fullName>
    </submittedName>
</protein>
<dbReference type="PANTHER" id="PTHR46186:SF12">
    <property type="entry name" value="CYSTATIN C (AMYLOID ANGIOPATHY AND CEREBRAL HEMORRHAGE)-RELATED"/>
    <property type="match status" value="1"/>
</dbReference>
<dbReference type="GO" id="GO:0005737">
    <property type="term" value="C:cytoplasm"/>
    <property type="evidence" value="ECO:0007669"/>
    <property type="project" value="TreeGrafter"/>
</dbReference>
<keyword evidence="3" id="KW-0732">Signal</keyword>
<feature type="chain" id="PRO_5030081604" evidence="3">
    <location>
        <begin position="18"/>
        <end position="130"/>
    </location>
</feature>
<dbReference type="InterPro" id="IPR046350">
    <property type="entry name" value="Cystatin_sf"/>
</dbReference>
<reference evidence="5" key="1">
    <citation type="submission" date="2025-08" db="UniProtKB">
        <authorList>
            <consortium name="Ensembl"/>
        </authorList>
    </citation>
    <scope>IDENTIFICATION</scope>
</reference>
<dbReference type="SMART" id="SM00043">
    <property type="entry name" value="CY"/>
    <property type="match status" value="1"/>
</dbReference>
<dbReference type="PROSITE" id="PS00287">
    <property type="entry name" value="CYSTATIN"/>
    <property type="match status" value="1"/>
</dbReference>
<evidence type="ECO:0000256" key="2">
    <source>
        <dbReference type="ARBA" id="ARBA00023157"/>
    </source>
</evidence>
<accession>A0A3Q3MV82</accession>
<feature type="domain" description="Cystatin" evidence="4">
    <location>
        <begin position="22"/>
        <end position="130"/>
    </location>
</feature>
<dbReference type="InParanoid" id="A0A3Q3MV82"/>
<comment type="similarity">
    <text evidence="1">Belongs to the cystatin family.</text>
</comment>
<sequence>LFLFFCFDLFFSHLLFAVGWSGLPGGIQDIDVNDEGLQNALNFAVVQHNRGTNDVYLSQVAEVISAQSQVVAGIKYIIKVKMAKTPCRKTSVDEVCAIHTDPEKARPYQCTFTVWNRPWLHDIRVLKETC</sequence>
<name>A0A3Q3MV82_9TELE</name>
<dbReference type="Proteomes" id="UP000261640">
    <property type="component" value="Unplaced"/>
</dbReference>
<dbReference type="CDD" id="cd00042">
    <property type="entry name" value="CY"/>
    <property type="match status" value="1"/>
</dbReference>
<dbReference type="GeneTree" id="ENSGT00940000154755"/>
<dbReference type="FunCoup" id="A0A3Q3MV82">
    <property type="interactions" value="327"/>
</dbReference>
<feature type="signal peptide" evidence="3">
    <location>
        <begin position="1"/>
        <end position="17"/>
    </location>
</feature>
<dbReference type="SUPFAM" id="SSF54403">
    <property type="entry name" value="Cystatin/monellin"/>
    <property type="match status" value="1"/>
</dbReference>
<dbReference type="InterPro" id="IPR000010">
    <property type="entry name" value="Cystatin_dom"/>
</dbReference>
<evidence type="ECO:0000313" key="5">
    <source>
        <dbReference type="Ensembl" id="ENSMAMP00000028632.2"/>
    </source>
</evidence>
<dbReference type="GO" id="GO:0005615">
    <property type="term" value="C:extracellular space"/>
    <property type="evidence" value="ECO:0007669"/>
    <property type="project" value="TreeGrafter"/>
</dbReference>
<dbReference type="PANTHER" id="PTHR46186">
    <property type="entry name" value="CYSTATIN"/>
    <property type="match status" value="1"/>
</dbReference>
<dbReference type="Pfam" id="PF00031">
    <property type="entry name" value="Cystatin"/>
    <property type="match status" value="1"/>
</dbReference>
<evidence type="ECO:0000259" key="4">
    <source>
        <dbReference type="SMART" id="SM00043"/>
    </source>
</evidence>
<reference evidence="5" key="2">
    <citation type="submission" date="2025-09" db="UniProtKB">
        <authorList>
            <consortium name="Ensembl"/>
        </authorList>
    </citation>
    <scope>IDENTIFICATION</scope>
</reference>
<dbReference type="InterPro" id="IPR018073">
    <property type="entry name" value="Prot_inh_cystat_CS"/>
</dbReference>
<evidence type="ECO:0000256" key="1">
    <source>
        <dbReference type="ARBA" id="ARBA00009403"/>
    </source>
</evidence>
<evidence type="ECO:0000256" key="3">
    <source>
        <dbReference type="SAM" id="SignalP"/>
    </source>
</evidence>
<dbReference type="GO" id="GO:0031982">
    <property type="term" value="C:vesicle"/>
    <property type="evidence" value="ECO:0007669"/>
    <property type="project" value="TreeGrafter"/>
</dbReference>
<dbReference type="AlphaFoldDB" id="A0A3Q3MV82"/>
<dbReference type="FunFam" id="3.10.450.10:FF:000004">
    <property type="entry name" value="Cystatin C"/>
    <property type="match status" value="1"/>
</dbReference>
<evidence type="ECO:0000313" key="6">
    <source>
        <dbReference type="Proteomes" id="UP000261640"/>
    </source>
</evidence>
<dbReference type="GO" id="GO:0004869">
    <property type="term" value="F:cysteine-type endopeptidase inhibitor activity"/>
    <property type="evidence" value="ECO:0007669"/>
    <property type="project" value="InterPro"/>
</dbReference>
<keyword evidence="6" id="KW-1185">Reference proteome</keyword>
<dbReference type="Gene3D" id="3.10.450.10">
    <property type="match status" value="1"/>
</dbReference>